<reference evidence="5 6" key="1">
    <citation type="journal article" date="2023" name="Cell">
        <title>Genetic manipulation of Patescibacteria provides mechanistic insights into microbial dark matter and the epibiotic lifestyle.</title>
        <authorList>
            <person name="Wang Y."/>
            <person name="Gallagher L.A."/>
            <person name="Andrade P.A."/>
            <person name="Liu A."/>
            <person name="Humphreys I.R."/>
            <person name="Turkarslan S."/>
            <person name="Cutler K.J."/>
            <person name="Arrieta-Ortiz M.L."/>
            <person name="Li Y."/>
            <person name="Radey M.C."/>
            <person name="McLean J.S."/>
            <person name="Cong Q."/>
            <person name="Baker D."/>
            <person name="Baliga N.S."/>
            <person name="Peterson S.B."/>
            <person name="Mougous J.D."/>
        </authorList>
    </citation>
    <scope>NUCLEOTIDE SEQUENCE [LARGE SCALE GENOMIC DNA]</scope>
    <source>
        <strain evidence="5 6">ML1</strain>
    </source>
</reference>
<dbReference type="InterPro" id="IPR029062">
    <property type="entry name" value="Class_I_gatase-like"/>
</dbReference>
<protein>
    <submittedName>
        <fullName evidence="5">LD-carboxypeptidase</fullName>
    </submittedName>
</protein>
<dbReference type="InterPro" id="IPR003507">
    <property type="entry name" value="S66_fam"/>
</dbReference>
<evidence type="ECO:0000313" key="5">
    <source>
        <dbReference type="EMBL" id="WIO45683.1"/>
    </source>
</evidence>
<feature type="domain" description="LD-carboxypeptidase N-terminal" evidence="3">
    <location>
        <begin position="12"/>
        <end position="129"/>
    </location>
</feature>
<dbReference type="InterPro" id="IPR040921">
    <property type="entry name" value="Peptidase_S66C"/>
</dbReference>
<feature type="domain" description="LD-carboxypeptidase C-terminal" evidence="4">
    <location>
        <begin position="200"/>
        <end position="316"/>
    </location>
</feature>
<proteinExistence type="inferred from homology"/>
<dbReference type="Gene3D" id="3.40.50.10740">
    <property type="entry name" value="Class I glutamine amidotransferase-like"/>
    <property type="match status" value="1"/>
</dbReference>
<keyword evidence="6" id="KW-1185">Reference proteome</keyword>
<evidence type="ECO:0000313" key="6">
    <source>
        <dbReference type="Proteomes" id="UP001177295"/>
    </source>
</evidence>
<comment type="similarity">
    <text evidence="1">Belongs to the peptidase S66 family.</text>
</comment>
<dbReference type="PANTHER" id="PTHR30237">
    <property type="entry name" value="MURAMOYLTETRAPEPTIDE CARBOXYPEPTIDASE"/>
    <property type="match status" value="1"/>
</dbReference>
<dbReference type="InterPro" id="IPR027461">
    <property type="entry name" value="Carboxypeptidase_A_C_sf"/>
</dbReference>
<sequence>MLPEKINTGDEIRVIAPARSARDIDDAVLARARAALESLGLKISFGQYAFSRSQRGCPTDAEKVEDLHAAFLDPNVKGVLAAIGGFNSNQLLGRINWDIIRANPKIFAGFSDITVLNHAILAKTGLATFATPNFYCFGLPPKADYSLEYFRRCLFAGQSETYRVRASKVFYDYAWDYDEKSPRSKITNGNPRIIQAGQASGTLLGGNLCSLNLLNGTEYFPHIKGDIILCLEDDSYDSIPETFERNLQSLIQQPYFRQVKAILFGRFQRESIATDDSLIAMVCCKKINPDIPIVSNLDFGHTDPKFSYKIGGWASVEAYNECKLVLH</sequence>
<evidence type="ECO:0000259" key="4">
    <source>
        <dbReference type="Pfam" id="PF17676"/>
    </source>
</evidence>
<name>A0ABY8WT61_9BACT</name>
<dbReference type="CDD" id="cd07062">
    <property type="entry name" value="Peptidase_S66_mccF_like"/>
    <property type="match status" value="1"/>
</dbReference>
<evidence type="ECO:0000256" key="2">
    <source>
        <dbReference type="ARBA" id="ARBA00022801"/>
    </source>
</evidence>
<dbReference type="Proteomes" id="UP001177295">
    <property type="component" value="Chromosome"/>
</dbReference>
<dbReference type="InterPro" id="IPR027478">
    <property type="entry name" value="LdcA_N"/>
</dbReference>
<organism evidence="5 6">
    <name type="scientific">Candidatus Southlakia epibionticum</name>
    <dbReference type="NCBI Taxonomy" id="3043284"/>
    <lineage>
        <taxon>Bacteria</taxon>
        <taxon>Candidatus Saccharimonadota</taxon>
        <taxon>Candidatus Saccharimonadia</taxon>
        <taxon>Candidatus Saccharimonadales</taxon>
        <taxon>Candidatus Saccharimonadaceae</taxon>
        <taxon>Candidatus Southlakia</taxon>
    </lineage>
</organism>
<dbReference type="Pfam" id="PF02016">
    <property type="entry name" value="Peptidase_S66"/>
    <property type="match status" value="1"/>
</dbReference>
<dbReference type="PANTHER" id="PTHR30237:SF6">
    <property type="entry name" value="CARBOXYPEPTIDASE YOCD-RELATED"/>
    <property type="match status" value="1"/>
</dbReference>
<dbReference type="InterPro" id="IPR040449">
    <property type="entry name" value="Peptidase_S66_N"/>
</dbReference>
<dbReference type="SUPFAM" id="SSF141986">
    <property type="entry name" value="LD-carboxypeptidase A C-terminal domain-like"/>
    <property type="match status" value="1"/>
</dbReference>
<dbReference type="EMBL" id="CP124550">
    <property type="protein sequence ID" value="WIO45683.1"/>
    <property type="molecule type" value="Genomic_DNA"/>
</dbReference>
<evidence type="ECO:0000259" key="3">
    <source>
        <dbReference type="Pfam" id="PF02016"/>
    </source>
</evidence>
<dbReference type="SUPFAM" id="SSF52317">
    <property type="entry name" value="Class I glutamine amidotransferase-like"/>
    <property type="match status" value="1"/>
</dbReference>
<gene>
    <name evidence="5" type="ORF">SEML1_0040</name>
</gene>
<dbReference type="Gene3D" id="3.50.30.60">
    <property type="entry name" value="LD-carboxypeptidase A C-terminal domain-like"/>
    <property type="match status" value="1"/>
</dbReference>
<dbReference type="Pfam" id="PF17676">
    <property type="entry name" value="Peptidase_S66C"/>
    <property type="match status" value="1"/>
</dbReference>
<accession>A0ABY8WT61</accession>
<dbReference type="RefSeq" id="WP_376754058.1">
    <property type="nucleotide sequence ID" value="NZ_CP124550.1"/>
</dbReference>
<keyword evidence="2" id="KW-0378">Hydrolase</keyword>
<evidence type="ECO:0000256" key="1">
    <source>
        <dbReference type="ARBA" id="ARBA00010233"/>
    </source>
</evidence>
<dbReference type="PIRSF" id="PIRSF028757">
    <property type="entry name" value="LD-carboxypeptidase"/>
    <property type="match status" value="1"/>
</dbReference>